<evidence type="ECO:0000256" key="1">
    <source>
        <dbReference type="ARBA" id="ARBA00022656"/>
    </source>
</evidence>
<dbReference type="AlphaFoldDB" id="A0AAD9V032"/>
<feature type="region of interest" description="Disordered" evidence="3">
    <location>
        <begin position="93"/>
        <end position="170"/>
    </location>
</feature>
<evidence type="ECO:0000256" key="2">
    <source>
        <dbReference type="PROSITE-ProRule" id="PRU01005"/>
    </source>
</evidence>
<evidence type="ECO:0000313" key="5">
    <source>
        <dbReference type="EMBL" id="KAK2556339.1"/>
    </source>
</evidence>
<feature type="disulfide bond" evidence="2">
    <location>
        <begin position="392"/>
        <end position="410"/>
    </location>
</feature>
<dbReference type="PROSITE" id="PS51670">
    <property type="entry name" value="SHKT"/>
    <property type="match status" value="1"/>
</dbReference>
<gene>
    <name evidence="5" type="ORF">P5673_021562</name>
</gene>
<feature type="compositionally biased region" description="Polar residues" evidence="3">
    <location>
        <begin position="123"/>
        <end position="135"/>
    </location>
</feature>
<keyword evidence="2" id="KW-1015">Disulfide bond</keyword>
<accession>A0AAD9V032</accession>
<name>A0AAD9V032_ACRCE</name>
<reference evidence="5" key="1">
    <citation type="journal article" date="2023" name="G3 (Bethesda)">
        <title>Whole genome assembly and annotation of the endangered Caribbean coral Acropora cervicornis.</title>
        <authorList>
            <person name="Selwyn J.D."/>
            <person name="Vollmer S.V."/>
        </authorList>
    </citation>
    <scope>NUCLEOTIDE SEQUENCE</scope>
    <source>
        <strain evidence="5">K2</strain>
    </source>
</reference>
<comment type="caution">
    <text evidence="2">Lacks conserved residue(s) required for the propagation of feature annotation.</text>
</comment>
<proteinExistence type="predicted"/>
<reference evidence="5" key="2">
    <citation type="journal article" date="2023" name="Science">
        <title>Genomic signatures of disease resistance in endangered staghorn corals.</title>
        <authorList>
            <person name="Vollmer S.V."/>
            <person name="Selwyn J.D."/>
            <person name="Despard B.A."/>
            <person name="Roesel C.L."/>
        </authorList>
    </citation>
    <scope>NUCLEOTIDE SEQUENCE</scope>
    <source>
        <strain evidence="5">K2</strain>
    </source>
</reference>
<dbReference type="EMBL" id="JARQWQ010000056">
    <property type="protein sequence ID" value="KAK2556339.1"/>
    <property type="molecule type" value="Genomic_DNA"/>
</dbReference>
<feature type="domain" description="ShKT" evidence="4">
    <location>
        <begin position="385"/>
        <end position="417"/>
    </location>
</feature>
<evidence type="ECO:0000256" key="3">
    <source>
        <dbReference type="SAM" id="MobiDB-lite"/>
    </source>
</evidence>
<dbReference type="InterPro" id="IPR003582">
    <property type="entry name" value="ShKT_dom"/>
</dbReference>
<feature type="disulfide bond" evidence="2">
    <location>
        <begin position="401"/>
        <end position="414"/>
    </location>
</feature>
<organism evidence="5 6">
    <name type="scientific">Acropora cervicornis</name>
    <name type="common">Staghorn coral</name>
    <dbReference type="NCBI Taxonomy" id="6130"/>
    <lineage>
        <taxon>Eukaryota</taxon>
        <taxon>Metazoa</taxon>
        <taxon>Cnidaria</taxon>
        <taxon>Anthozoa</taxon>
        <taxon>Hexacorallia</taxon>
        <taxon>Scleractinia</taxon>
        <taxon>Astrocoeniina</taxon>
        <taxon>Acroporidae</taxon>
        <taxon>Acropora</taxon>
    </lineage>
</organism>
<feature type="compositionally biased region" description="Basic and acidic residues" evidence="3">
    <location>
        <begin position="95"/>
        <end position="111"/>
    </location>
</feature>
<evidence type="ECO:0000313" key="6">
    <source>
        <dbReference type="Proteomes" id="UP001249851"/>
    </source>
</evidence>
<feature type="compositionally biased region" description="Basic and acidic residues" evidence="3">
    <location>
        <begin position="552"/>
        <end position="567"/>
    </location>
</feature>
<sequence>METTILSPLSEHFITATEPKKTQRLVDYSVKDFAKSGNDSPGRTRLRTEQNRSYTEPDFISEMWQTRRGVTDRLKSLSELFRQRKYARFTNEVNEDSRTTLERDSVSERNETQSLHGKVGLGYQSTANSAEQTEPNPKLKIRTKILTRRSQRPRREADTEDLTNSQAPSSMFNDFNQIEAWLSFAAHVRRQSPGFSTSYIQTLRMHDFASVNDFFESEVQNNVTFNPLFEDDDSDDDLRRRYTRHRLYTIDEESFEKIYLLTGYSMDRRQLLFATVLSITSYVCAENGQHTVVAMVVGKGNQTFPEIKVNGVQMPMPKPQAMKEASASPVGPATYVVGKKVSDGKPPAMAAAIVTPSAPKPKTVHDKIMDDLKLTKEEKEKLFPCEDYKPYCKNYYVTGQCRDVWTQKNCRKSCKLCDVPYGVFIGCQDMDVCKKFASTACMVSWVRETCKSKCSACGYERQSNSNIVMGKKRHFPATKTKNAKKASKVLKKIATKGKDQLKKAVKVQKIKEEAPKKTDQVNSNDKLQVVDLKPKKATDEKAVPKDEEDVREESGEASKVMLEKGDENDGGDDAGNNDSEESGSTESVEDEDDDAKASGNDSPVHSSHPIKIDADPMGEPVVAKMVH</sequence>
<dbReference type="GO" id="GO:0090729">
    <property type="term" value="F:toxin activity"/>
    <property type="evidence" value="ECO:0007669"/>
    <property type="project" value="UniProtKB-KW"/>
</dbReference>
<dbReference type="Proteomes" id="UP001249851">
    <property type="component" value="Unassembled WGS sequence"/>
</dbReference>
<feature type="compositionally biased region" description="Acidic residues" evidence="3">
    <location>
        <begin position="578"/>
        <end position="594"/>
    </location>
</feature>
<evidence type="ECO:0000259" key="4">
    <source>
        <dbReference type="PROSITE" id="PS51670"/>
    </source>
</evidence>
<protein>
    <recommendedName>
        <fullName evidence="4">ShKT domain-containing protein</fullName>
    </recommendedName>
</protein>
<keyword evidence="1" id="KW-0800">Toxin</keyword>
<feature type="compositionally biased region" description="Basic and acidic residues" evidence="3">
    <location>
        <begin position="532"/>
        <end position="545"/>
    </location>
</feature>
<keyword evidence="6" id="KW-1185">Reference proteome</keyword>
<comment type="caution">
    <text evidence="5">The sequence shown here is derived from an EMBL/GenBank/DDBJ whole genome shotgun (WGS) entry which is preliminary data.</text>
</comment>
<feature type="region of interest" description="Disordered" evidence="3">
    <location>
        <begin position="515"/>
        <end position="627"/>
    </location>
</feature>
<dbReference type="SMART" id="SM00254">
    <property type="entry name" value="ShKT"/>
    <property type="match status" value="1"/>
</dbReference>
<feature type="compositionally biased region" description="Basic residues" evidence="3">
    <location>
        <begin position="139"/>
        <end position="152"/>
    </location>
</feature>